<comment type="cofactor">
    <cofactor evidence="1 9">
        <name>FAD</name>
        <dbReference type="ChEBI" id="CHEBI:57692"/>
    </cofactor>
</comment>
<dbReference type="HOGENOM" id="CLU_003896_4_1_1"/>
<dbReference type="EC" id="1.1.3.37" evidence="4 9"/>
<evidence type="ECO:0000313" key="12">
    <source>
        <dbReference type="Proteomes" id="UP000028045"/>
    </source>
</evidence>
<gene>
    <name evidence="11" type="ORF">S7711_09421</name>
</gene>
<dbReference type="Pfam" id="PF04030">
    <property type="entry name" value="ALO"/>
    <property type="match status" value="1"/>
</dbReference>
<dbReference type="Gene3D" id="3.30.70.2520">
    <property type="match status" value="1"/>
</dbReference>
<dbReference type="InterPro" id="IPR006094">
    <property type="entry name" value="Oxid_FAD_bind_N"/>
</dbReference>
<dbReference type="GO" id="GO:0071949">
    <property type="term" value="F:FAD binding"/>
    <property type="evidence" value="ECO:0007669"/>
    <property type="project" value="UniProtKB-UniRule"/>
</dbReference>
<dbReference type="PIRSF" id="PIRSF000136">
    <property type="entry name" value="LGO_GLO"/>
    <property type="match status" value="1"/>
</dbReference>
<keyword evidence="6 9" id="KW-0274">FAD</keyword>
<dbReference type="Pfam" id="PF01565">
    <property type="entry name" value="FAD_binding_4"/>
    <property type="match status" value="1"/>
</dbReference>
<organism evidence="11 12">
    <name type="scientific">Stachybotrys chartarum (strain CBS 109288 / IBT 7711)</name>
    <name type="common">Toxic black mold</name>
    <name type="synonym">Stilbospora chartarum</name>
    <dbReference type="NCBI Taxonomy" id="1280523"/>
    <lineage>
        <taxon>Eukaryota</taxon>
        <taxon>Fungi</taxon>
        <taxon>Dikarya</taxon>
        <taxon>Ascomycota</taxon>
        <taxon>Pezizomycotina</taxon>
        <taxon>Sordariomycetes</taxon>
        <taxon>Hypocreomycetidae</taxon>
        <taxon>Hypocreales</taxon>
        <taxon>Stachybotryaceae</taxon>
        <taxon>Stachybotrys</taxon>
    </lineage>
</organism>
<accession>A0A084AL77</accession>
<comment type="subcellular location">
    <subcellularLocation>
        <location evidence="9">Mitochondrion membrane</location>
    </subcellularLocation>
</comment>
<reference evidence="11 12" key="1">
    <citation type="journal article" date="2014" name="BMC Genomics">
        <title>Comparative genome sequencing reveals chemotype-specific gene clusters in the toxigenic black mold Stachybotrys.</title>
        <authorList>
            <person name="Semeiks J."/>
            <person name="Borek D."/>
            <person name="Otwinowski Z."/>
            <person name="Grishin N.V."/>
        </authorList>
    </citation>
    <scope>NUCLEOTIDE SEQUENCE [LARGE SCALE GENOMIC DNA]</scope>
    <source>
        <strain evidence="12">CBS 109288 / IBT 7711</strain>
    </source>
</reference>
<evidence type="ECO:0000259" key="10">
    <source>
        <dbReference type="PROSITE" id="PS51387"/>
    </source>
</evidence>
<evidence type="ECO:0000256" key="4">
    <source>
        <dbReference type="ARBA" id="ARBA00013136"/>
    </source>
</evidence>
<dbReference type="UniPathway" id="UPA00771">
    <property type="reaction ID" value="UER00766"/>
</dbReference>
<evidence type="ECO:0000256" key="1">
    <source>
        <dbReference type="ARBA" id="ARBA00001974"/>
    </source>
</evidence>
<evidence type="ECO:0000256" key="8">
    <source>
        <dbReference type="ARBA" id="ARBA00033418"/>
    </source>
</evidence>
<dbReference type="SUPFAM" id="SSF56176">
    <property type="entry name" value="FAD-binding/transporter-associated domain-like"/>
    <property type="match status" value="1"/>
</dbReference>
<dbReference type="InterPro" id="IPR030654">
    <property type="entry name" value="Sugar_lactone_oxidase"/>
</dbReference>
<keyword evidence="12" id="KW-1185">Reference proteome</keyword>
<dbReference type="PROSITE" id="PS51387">
    <property type="entry name" value="FAD_PCMH"/>
    <property type="match status" value="1"/>
</dbReference>
<dbReference type="InterPro" id="IPR010031">
    <property type="entry name" value="FAD_lactone_oxidase-like"/>
</dbReference>
<dbReference type="OrthoDB" id="610608at2759"/>
<evidence type="ECO:0000256" key="9">
    <source>
        <dbReference type="RuleBase" id="RU367158"/>
    </source>
</evidence>
<protein>
    <recommendedName>
        <fullName evidence="4 9">D-arabinono-1,4-lactone oxidase</fullName>
        <shortName evidence="9">ALO</shortName>
        <ecNumber evidence="4 9">1.1.3.37</ecNumber>
    </recommendedName>
    <alternativeName>
        <fullName evidence="8 9">L-galactono-gamma-lactone oxidase</fullName>
    </alternativeName>
</protein>
<comment type="similarity">
    <text evidence="3 9">Belongs to the oxygen-dependent FAD-linked oxidoreductase family.</text>
</comment>
<dbReference type="InterPro" id="IPR016166">
    <property type="entry name" value="FAD-bd_PCMH"/>
</dbReference>
<dbReference type="PANTHER" id="PTHR43762">
    <property type="entry name" value="L-GULONOLACTONE OXIDASE"/>
    <property type="match status" value="1"/>
</dbReference>
<comment type="catalytic activity">
    <reaction evidence="9">
        <text>D-arabinono-1,4-lactone + O2 = dehydro-D-arabinono-1,4-lactone + H2O2 + H(+)</text>
        <dbReference type="Rhea" id="RHEA:23756"/>
        <dbReference type="ChEBI" id="CHEBI:15378"/>
        <dbReference type="ChEBI" id="CHEBI:15379"/>
        <dbReference type="ChEBI" id="CHEBI:16240"/>
        <dbReference type="ChEBI" id="CHEBI:16292"/>
        <dbReference type="ChEBI" id="CHEBI:58277"/>
        <dbReference type="EC" id="1.1.3.37"/>
    </reaction>
</comment>
<feature type="domain" description="FAD-binding PCMH-type" evidence="10">
    <location>
        <begin position="39"/>
        <end position="209"/>
    </location>
</feature>
<dbReference type="PANTHER" id="PTHR43762:SF1">
    <property type="entry name" value="D-ARABINONO-1,4-LACTONE OXIDASE"/>
    <property type="match status" value="1"/>
</dbReference>
<sequence length="517" mass="58509">MTSSGVDSRVLKIIKAASSDGIPFRAKPGHVHFTWARTFSSLPELYIQPQSPEEVEKVVSLARQCRRRITMVGCGHSPSSITCTNSWLVNLDNLRQILSVDVESGVVVMQAGIRLWQLTEELRKYHLSFPVLGSVNEQSIAGVISTGTRGSTLKHGLISEAIEALKITLASGKTVSCSAEDRPDLFRGALLSLGALGIITEVTFRAVPAFSIKWSQTIQSEASMLSAWQNQNSLWTDSEFVRVWWMPYTRRSVVWKGDTVTREDLKLGREVHFEPQSGYYDGPLGYHIYHNLLWLARLVPFITPWIEFVFGMQYGFRNGTTSSGCQPMDEALRMNCLFSQYVTEWAIPLHKGPEAIARLGSWLKNLSPGDEGYVKPGIPFSSTGLYVHSPIEVRVCDSNVHTSDEKHNRPWLDSTIKNGPTLNMNATLYRPYDLEPPQMKRWFEAFEWLMRDLGGKPHWAKNFVATHDEIASWYGEDLVQWQRVRDEVDSEGLFVGSWHRKHVLSRDKPCLAFEESD</sequence>
<keyword evidence="9" id="KW-0496">Mitochondrion</keyword>
<dbReference type="InterPro" id="IPR007173">
    <property type="entry name" value="ALO_C"/>
</dbReference>
<keyword evidence="5 9" id="KW-0285">Flavoprotein</keyword>
<dbReference type="Gene3D" id="3.30.465.10">
    <property type="match status" value="1"/>
</dbReference>
<comment type="pathway">
    <text evidence="2 9">Cofactor biosynthesis; D-erythroascorbate biosynthesis; dehydro-D-arabinono-1,4-lactone from D-arabinose: step 2/2.</text>
</comment>
<dbReference type="InterPro" id="IPR016169">
    <property type="entry name" value="FAD-bd_PCMH_sub2"/>
</dbReference>
<dbReference type="GO" id="GO:0003885">
    <property type="term" value="F:D-arabinono-1,4-lactone oxidase activity"/>
    <property type="evidence" value="ECO:0007669"/>
    <property type="project" value="UniProtKB-UniRule"/>
</dbReference>
<dbReference type="AlphaFoldDB" id="A0A084AL77"/>
<evidence type="ECO:0000256" key="2">
    <source>
        <dbReference type="ARBA" id="ARBA00005083"/>
    </source>
</evidence>
<dbReference type="PROSITE" id="PS00862">
    <property type="entry name" value="OX2_COVAL_FAD"/>
    <property type="match status" value="1"/>
</dbReference>
<dbReference type="InterPro" id="IPR016167">
    <property type="entry name" value="FAD-bd_PCMH_sub1"/>
</dbReference>
<dbReference type="InterPro" id="IPR006093">
    <property type="entry name" value="Oxy_OxRdtase_FAD_BS"/>
</dbReference>
<dbReference type="NCBIfam" id="TIGR01678">
    <property type="entry name" value="FAD_lactone_ox"/>
    <property type="match status" value="1"/>
</dbReference>
<evidence type="ECO:0000256" key="7">
    <source>
        <dbReference type="ARBA" id="ARBA00023002"/>
    </source>
</evidence>
<dbReference type="GO" id="GO:0031966">
    <property type="term" value="C:mitochondrial membrane"/>
    <property type="evidence" value="ECO:0007669"/>
    <property type="project" value="UniProtKB-SubCell"/>
</dbReference>
<dbReference type="InterPro" id="IPR036318">
    <property type="entry name" value="FAD-bd_PCMH-like_sf"/>
</dbReference>
<evidence type="ECO:0000256" key="6">
    <source>
        <dbReference type="ARBA" id="ARBA00022827"/>
    </source>
</evidence>
<proteinExistence type="inferred from homology"/>
<evidence type="ECO:0000256" key="3">
    <source>
        <dbReference type="ARBA" id="ARBA00005466"/>
    </source>
</evidence>
<keyword evidence="7 9" id="KW-0560">Oxidoreductase</keyword>
<evidence type="ECO:0000313" key="11">
    <source>
        <dbReference type="EMBL" id="KEY66056.1"/>
    </source>
</evidence>
<dbReference type="Proteomes" id="UP000028045">
    <property type="component" value="Unassembled WGS sequence"/>
</dbReference>
<evidence type="ECO:0000256" key="5">
    <source>
        <dbReference type="ARBA" id="ARBA00022630"/>
    </source>
</evidence>
<name>A0A084AL77_STACB</name>
<dbReference type="EMBL" id="KL648673">
    <property type="protein sequence ID" value="KEY66056.1"/>
    <property type="molecule type" value="Genomic_DNA"/>
</dbReference>
<dbReference type="Gene3D" id="3.30.43.10">
    <property type="entry name" value="Uridine Diphospho-n-acetylenolpyruvylglucosamine Reductase, domain 2"/>
    <property type="match status" value="1"/>
</dbReference>